<protein>
    <submittedName>
        <fullName evidence="2">Uncharacterized protein</fullName>
    </submittedName>
</protein>
<organism evidence="2 3">
    <name type="scientific">Chryseobacterium vrystaatense</name>
    <dbReference type="NCBI Taxonomy" id="307480"/>
    <lineage>
        <taxon>Bacteria</taxon>
        <taxon>Pseudomonadati</taxon>
        <taxon>Bacteroidota</taxon>
        <taxon>Flavobacteriia</taxon>
        <taxon>Flavobacteriales</taxon>
        <taxon>Weeksellaceae</taxon>
        <taxon>Chryseobacterium group</taxon>
        <taxon>Chryseobacterium</taxon>
    </lineage>
</organism>
<evidence type="ECO:0000313" key="3">
    <source>
        <dbReference type="Proteomes" id="UP000184108"/>
    </source>
</evidence>
<gene>
    <name evidence="2" type="ORF">SAMN02787073_0078</name>
</gene>
<name>A0A1M5PG09_9FLAO</name>
<feature type="transmembrane region" description="Helical" evidence="1">
    <location>
        <begin position="24"/>
        <end position="44"/>
    </location>
</feature>
<keyword evidence="1" id="KW-0812">Transmembrane</keyword>
<dbReference type="EMBL" id="FQVE01000010">
    <property type="protein sequence ID" value="SHH00766.1"/>
    <property type="molecule type" value="Genomic_DNA"/>
</dbReference>
<accession>A0A1M5PG09</accession>
<sequence>MEKHTAKKSISPALFKTYKITKKIIKYSLFITILYFAYKGFMAWN</sequence>
<dbReference type="AlphaFoldDB" id="A0A1M5PG09"/>
<reference evidence="3" key="1">
    <citation type="submission" date="2016-11" db="EMBL/GenBank/DDBJ databases">
        <authorList>
            <person name="Varghese N."/>
            <person name="Submissions S."/>
        </authorList>
    </citation>
    <scope>NUCLEOTIDE SEQUENCE [LARGE SCALE GENOMIC DNA]</scope>
    <source>
        <strain evidence="3">YR203</strain>
    </source>
</reference>
<proteinExistence type="predicted"/>
<keyword evidence="1" id="KW-1133">Transmembrane helix</keyword>
<keyword evidence="1" id="KW-0472">Membrane</keyword>
<evidence type="ECO:0000313" key="2">
    <source>
        <dbReference type="EMBL" id="SHH00766.1"/>
    </source>
</evidence>
<evidence type="ECO:0000256" key="1">
    <source>
        <dbReference type="SAM" id="Phobius"/>
    </source>
</evidence>
<dbReference type="Proteomes" id="UP000184108">
    <property type="component" value="Unassembled WGS sequence"/>
</dbReference>